<dbReference type="Pfam" id="PF05729">
    <property type="entry name" value="NACHT"/>
    <property type="match status" value="1"/>
</dbReference>
<protein>
    <recommendedName>
        <fullName evidence="1">NACHT domain-containing protein</fullName>
    </recommendedName>
</protein>
<dbReference type="PANTHER" id="PTHR46844">
    <property type="entry name" value="SLR5058 PROTEIN"/>
    <property type="match status" value="1"/>
</dbReference>
<dbReference type="Gene3D" id="3.40.50.300">
    <property type="entry name" value="P-loop containing nucleotide triphosphate hydrolases"/>
    <property type="match status" value="1"/>
</dbReference>
<dbReference type="HOGENOM" id="CLU_338679_0_0_1"/>
<dbReference type="eggNOG" id="KOG4308">
    <property type="taxonomic scope" value="Eukaryota"/>
</dbReference>
<dbReference type="InterPro" id="IPR007111">
    <property type="entry name" value="NACHT_NTPase"/>
</dbReference>
<evidence type="ECO:0000259" key="1">
    <source>
        <dbReference type="PROSITE" id="PS50837"/>
    </source>
</evidence>
<sequence>MANIFPLTKESDNFAKLGRLLIDGGTKALCSVLDGSIHPPGDLAVALYNNKTLLHNLWKPPTPRPRNWRKVLNDDQWYQLFPQPSLLPPSSESFDITLLTILLRNICPTLTAPATGWDALPAPTDKSKEGMIARIKYYRNKVYAHIHEAACDDDTFEKFWDPITAALVALGVNQDEIDELKKRPGSTECLKTLEQWCKTDIQQFEQLNKNVLALKRKVSKQGKKFNKKLKGVSQQVQQALNQRASSSNPDQDADHQKEAIKKLLTSLVFEYTEGSVSLITPLPWMEALSKHTLQHLFKNLLIAEDGSFVKLCDLFESDNTKKRILLEGNPGIGKTTVSKKLVNSWASHWQGHSERASDDIPPENIFPPETEIVLLVVCHDLENPNDWKDVLRQSLPEDLSDSAKDIILSYISDNKERVAIVIDGYDELPASSTKAFDKIFNSKVLQNSYVIVTSRPNTIKPDMRGFFRKLEIKGFDDLEVKEFISSYFTKSREASKRLKDRVKKDRRLADFVRNPLFLAMICVVFEDSEDRIKDDLTREDLYNEIVYCLTKRYCKRRNDDDVEGNRIKLRFNGMYLQLGKCAFKGLLKGELSADTAEDLALATQIGFLVKNCPRRQIRSQITLSFFHKSIQEFFAALYIADCLGKGVSGEESHLSLYCLSWRHFYLVFKFDIIALIDKQEIAGAAINIVKNLQKNRFYFHLICECLFICKDLMDKERILQDIRDNLRSNTVNFSCDDGLHINIDRALDGLCLLLGQPEIEATGIERLNLWHLSEFQNSFAKIAFELKNNSSLRTLIISSGAKNGLITESQAITGFVEVVMLFRRRMSSLDGRRRAASSLK</sequence>
<name>A7S460_NEMVE</name>
<organism evidence="2 3">
    <name type="scientific">Nematostella vectensis</name>
    <name type="common">Starlet sea anemone</name>
    <dbReference type="NCBI Taxonomy" id="45351"/>
    <lineage>
        <taxon>Eukaryota</taxon>
        <taxon>Metazoa</taxon>
        <taxon>Cnidaria</taxon>
        <taxon>Anthozoa</taxon>
        <taxon>Hexacorallia</taxon>
        <taxon>Actiniaria</taxon>
        <taxon>Edwardsiidae</taxon>
        <taxon>Nematostella</taxon>
    </lineage>
</organism>
<dbReference type="EMBL" id="DS469576">
    <property type="protein sequence ID" value="EDO41524.1"/>
    <property type="molecule type" value="Genomic_DNA"/>
</dbReference>
<dbReference type="PROSITE" id="PS50837">
    <property type="entry name" value="NACHT"/>
    <property type="match status" value="1"/>
</dbReference>
<keyword evidence="3" id="KW-1185">Reference proteome</keyword>
<dbReference type="Proteomes" id="UP000001593">
    <property type="component" value="Unassembled WGS sequence"/>
</dbReference>
<reference evidence="2 3" key="1">
    <citation type="journal article" date="2007" name="Science">
        <title>Sea anemone genome reveals ancestral eumetazoan gene repertoire and genomic organization.</title>
        <authorList>
            <person name="Putnam N.H."/>
            <person name="Srivastava M."/>
            <person name="Hellsten U."/>
            <person name="Dirks B."/>
            <person name="Chapman J."/>
            <person name="Salamov A."/>
            <person name="Terry A."/>
            <person name="Shapiro H."/>
            <person name="Lindquist E."/>
            <person name="Kapitonov V.V."/>
            <person name="Jurka J."/>
            <person name="Genikhovich G."/>
            <person name="Grigoriev I.V."/>
            <person name="Lucas S.M."/>
            <person name="Steele R.E."/>
            <person name="Finnerty J.R."/>
            <person name="Technau U."/>
            <person name="Martindale M.Q."/>
            <person name="Rokhsar D.S."/>
        </authorList>
    </citation>
    <scope>NUCLEOTIDE SEQUENCE [LARGE SCALE GENOMIC DNA]</scope>
    <source>
        <strain evidence="3">CH2 X CH6</strain>
    </source>
</reference>
<dbReference type="SUPFAM" id="SSF52540">
    <property type="entry name" value="P-loop containing nucleoside triphosphate hydrolases"/>
    <property type="match status" value="1"/>
</dbReference>
<feature type="domain" description="NACHT" evidence="1">
    <location>
        <begin position="322"/>
        <end position="457"/>
    </location>
</feature>
<dbReference type="AlphaFoldDB" id="A7S460"/>
<dbReference type="InterPro" id="IPR041249">
    <property type="entry name" value="HEPN_DZIP3"/>
</dbReference>
<dbReference type="PhylomeDB" id="A7S460"/>
<dbReference type="InterPro" id="IPR027417">
    <property type="entry name" value="P-loop_NTPase"/>
</dbReference>
<evidence type="ECO:0000313" key="2">
    <source>
        <dbReference type="EMBL" id="EDO41524.1"/>
    </source>
</evidence>
<dbReference type="InParanoid" id="A7S460"/>
<proteinExistence type="predicted"/>
<dbReference type="Pfam" id="PF18738">
    <property type="entry name" value="HEPN_DZIP3"/>
    <property type="match status" value="1"/>
</dbReference>
<accession>A7S460</accession>
<dbReference type="OMA" id="CANQSSI"/>
<dbReference type="PANTHER" id="PTHR46844:SF1">
    <property type="entry name" value="SLR5058 PROTEIN"/>
    <property type="match status" value="1"/>
</dbReference>
<evidence type="ECO:0000313" key="3">
    <source>
        <dbReference type="Proteomes" id="UP000001593"/>
    </source>
</evidence>
<gene>
    <name evidence="2" type="ORF">NEMVEDRAFT_v1g242728</name>
</gene>